<dbReference type="AlphaFoldDB" id="A0A6M3J592"/>
<evidence type="ECO:0000313" key="1">
    <source>
        <dbReference type="EMBL" id="QJA64321.1"/>
    </source>
</evidence>
<sequence>MGVTVSKKMFADMIGKSPRWVSKLIEDGLPVIGGGGRGVAVNIDSEQAINWLVQHELRKRVSDDDEEGSSADEDRQLKRVRREKLQLEIDTIKGNLLPFDAVESILFQIASVYGSQLDALASSVASDLATINDPTEIRQRLFSECRRIRAATADQLLLKLSTINHEINGLLGTVSSDSVSAADEDG</sequence>
<dbReference type="Gene3D" id="1.10.10.10">
    <property type="entry name" value="Winged helix-like DNA-binding domain superfamily/Winged helix DNA-binding domain"/>
    <property type="match status" value="1"/>
</dbReference>
<name>A0A6M3J592_9ZZZZ</name>
<accession>A0A6M3J592</accession>
<proteinExistence type="predicted"/>
<dbReference type="Pfam" id="PF07471">
    <property type="entry name" value="Phage_Nu1"/>
    <property type="match status" value="1"/>
</dbReference>
<dbReference type="InterPro" id="IPR036388">
    <property type="entry name" value="WH-like_DNA-bd_sf"/>
</dbReference>
<dbReference type="InterPro" id="IPR010906">
    <property type="entry name" value="Phage_lambda_Nu1_terminase-ssu"/>
</dbReference>
<organism evidence="1">
    <name type="scientific">viral metagenome</name>
    <dbReference type="NCBI Taxonomy" id="1070528"/>
    <lineage>
        <taxon>unclassified sequences</taxon>
        <taxon>metagenomes</taxon>
        <taxon>organismal metagenomes</taxon>
    </lineage>
</organism>
<dbReference type="EMBL" id="MT141517">
    <property type="protein sequence ID" value="QJA64321.1"/>
    <property type="molecule type" value="Genomic_DNA"/>
</dbReference>
<protein>
    <submittedName>
        <fullName evidence="1">Putative terminase</fullName>
    </submittedName>
</protein>
<dbReference type="EMBL" id="MT142508">
    <property type="protein sequence ID" value="QJA83333.1"/>
    <property type="molecule type" value="Genomic_DNA"/>
</dbReference>
<gene>
    <name evidence="2" type="ORF">MM415A00294_0031</name>
    <name evidence="1" type="ORF">MM415B00522_0031</name>
</gene>
<evidence type="ECO:0000313" key="2">
    <source>
        <dbReference type="EMBL" id="QJA83333.1"/>
    </source>
</evidence>
<reference evidence="1" key="1">
    <citation type="submission" date="2020-03" db="EMBL/GenBank/DDBJ databases">
        <title>The deep terrestrial virosphere.</title>
        <authorList>
            <person name="Holmfeldt K."/>
            <person name="Nilsson E."/>
            <person name="Simone D."/>
            <person name="Lopez-Fernandez M."/>
            <person name="Wu X."/>
            <person name="de Brujin I."/>
            <person name="Lundin D."/>
            <person name="Andersson A."/>
            <person name="Bertilsson S."/>
            <person name="Dopson M."/>
        </authorList>
    </citation>
    <scope>NUCLEOTIDE SEQUENCE</scope>
    <source>
        <strain evidence="2">MM415A00294</strain>
        <strain evidence="1">MM415B00522</strain>
    </source>
</reference>